<dbReference type="AlphaFoldDB" id="A0A494TL26"/>
<name>A0A494TL26_SPHPE</name>
<dbReference type="GO" id="GO:0015774">
    <property type="term" value="P:polysaccharide transport"/>
    <property type="evidence" value="ECO:0007669"/>
    <property type="project" value="InterPro"/>
</dbReference>
<dbReference type="CDD" id="cd16439">
    <property type="entry name" value="beta_Kdo_transferase_KpsC_2"/>
    <property type="match status" value="1"/>
</dbReference>
<proteinExistence type="predicted"/>
<sequence length="274" mass="29915">MRAPLSIVVDPNGAHYDPAQESGLEKLLTTQDFTPEILDRARRLRELIVARGISKYGVSAGAIVREGGDRRHVLVTGQVEDDQSVIKGGGKITSNLDLLRRVRAVEPDAFIIYRPHPDVDAGHRKGYIKDDVVLSVADSIAREVAITSLIDIADDVHVLTSLAGFEALMRGKSVTTHGVPFYAGWGLTNDLGPVPARRQRGRSLDELVAATLLLYPRYLDPVTGLPCPPEVLIERLSSGVSKNGPLVFARRILGSLMRRGRNLSSQHNPGQQIR</sequence>
<dbReference type="Proteomes" id="UP000276254">
    <property type="component" value="Chromosome"/>
</dbReference>
<evidence type="ECO:0008006" key="3">
    <source>
        <dbReference type="Google" id="ProtNLM"/>
    </source>
</evidence>
<keyword evidence="2" id="KW-1185">Reference proteome</keyword>
<dbReference type="EMBL" id="CP032829">
    <property type="protein sequence ID" value="AYJ85815.1"/>
    <property type="molecule type" value="Genomic_DNA"/>
</dbReference>
<organism evidence="1 2">
    <name type="scientific">Sphingomonas paeninsulae</name>
    <dbReference type="NCBI Taxonomy" id="2319844"/>
    <lineage>
        <taxon>Bacteria</taxon>
        <taxon>Pseudomonadati</taxon>
        <taxon>Pseudomonadota</taxon>
        <taxon>Alphaproteobacteria</taxon>
        <taxon>Sphingomonadales</taxon>
        <taxon>Sphingomonadaceae</taxon>
        <taxon>Sphingomonas</taxon>
    </lineage>
</organism>
<evidence type="ECO:0000313" key="2">
    <source>
        <dbReference type="Proteomes" id="UP000276254"/>
    </source>
</evidence>
<dbReference type="OrthoDB" id="543755at2"/>
<evidence type="ECO:0000313" key="1">
    <source>
        <dbReference type="EMBL" id="AYJ85815.1"/>
    </source>
</evidence>
<protein>
    <recommendedName>
        <fullName evidence="3">Beta-3-deoxy-D-manno-oct-2-ulosonic acid transferase</fullName>
    </recommendedName>
</protein>
<dbReference type="Pfam" id="PF05159">
    <property type="entry name" value="Capsule_synth"/>
    <property type="match status" value="1"/>
</dbReference>
<dbReference type="InterPro" id="IPR007833">
    <property type="entry name" value="Capsule_polysaccharide_synth"/>
</dbReference>
<reference evidence="1 2" key="1">
    <citation type="submission" date="2018-09" db="EMBL/GenBank/DDBJ databases">
        <title>Sphingomonas peninsula sp. nov., isolated from fildes peninsula, Antarctic soil.</title>
        <authorList>
            <person name="Yingchao G."/>
        </authorList>
    </citation>
    <scope>NUCLEOTIDE SEQUENCE [LARGE SCALE GENOMIC DNA]</scope>
    <source>
        <strain evidence="1 2">YZ-8</strain>
    </source>
</reference>
<accession>A0A494TL26</accession>
<gene>
    <name evidence="1" type="ORF">D3Y57_07290</name>
</gene>
<dbReference type="GO" id="GO:0000271">
    <property type="term" value="P:polysaccharide biosynthetic process"/>
    <property type="evidence" value="ECO:0007669"/>
    <property type="project" value="InterPro"/>
</dbReference>
<dbReference type="KEGG" id="spha:D3Y57_07290"/>